<gene>
    <name evidence="4" type="ORF">HNR50_000902</name>
</gene>
<dbReference type="RefSeq" id="WP_184744296.1">
    <property type="nucleotide sequence ID" value="NZ_JACHGJ010000001.1"/>
</dbReference>
<organism evidence="4 5">
    <name type="scientific">Spirochaeta isovalerica</name>
    <dbReference type="NCBI Taxonomy" id="150"/>
    <lineage>
        <taxon>Bacteria</taxon>
        <taxon>Pseudomonadati</taxon>
        <taxon>Spirochaetota</taxon>
        <taxon>Spirochaetia</taxon>
        <taxon>Spirochaetales</taxon>
        <taxon>Spirochaetaceae</taxon>
        <taxon>Spirochaeta</taxon>
    </lineage>
</organism>
<reference evidence="4 5" key="1">
    <citation type="submission" date="2020-08" db="EMBL/GenBank/DDBJ databases">
        <title>Genomic Encyclopedia of Type Strains, Phase IV (KMG-IV): sequencing the most valuable type-strain genomes for metagenomic binning, comparative biology and taxonomic classification.</title>
        <authorList>
            <person name="Goeker M."/>
        </authorList>
    </citation>
    <scope>NUCLEOTIDE SEQUENCE [LARGE SCALE GENOMIC DNA]</scope>
    <source>
        <strain evidence="4 5">DSM 2461</strain>
    </source>
</reference>
<dbReference type="EMBL" id="JACHGJ010000001">
    <property type="protein sequence ID" value="MBB6479269.1"/>
    <property type="molecule type" value="Genomic_DNA"/>
</dbReference>
<evidence type="ECO:0000313" key="5">
    <source>
        <dbReference type="Proteomes" id="UP000587760"/>
    </source>
</evidence>
<sequence length="624" mass="70322">MQFSTQSGTERQYESLRCMVALGQISRLGWKINKDEPMIKSFKILIFLTFSIIFFSCDVLTLFQDDDEPFTPEPEVELEAPNQLAIDLYTATSVVLTWIDMSDNEEGFSIEQSYDGTFFSEVGTVSSNIETITINSLTANHQYYFRIKAFNSDSESDYSAIVSVTTLSETSNEISTPENLAISSITTSSAVLIWDDMSDNEEGFSIEQSYDGTFFSEVETVSSNIETITINSLTANHQYYFRIKAFNSDSESDYSAIVSVTTLSETSNEISTPENLAISSITTSSAVLIWDDMSDNEEGFSIEQSYDGTFFSEVETVSSNIETITINSLTANHQYYFRIKAFNSDSESDYSNSVQLTTLPQTLVDITPPVSTEKLIFIHHSCGDNWLSNSNGDLGNSLGSSNYYVRDIYYGWDAPYNDNIGDRTDTINWPTWFASETLQGNGETQTNNIMNSVYTSNSQYSSYTSISDPGGENSIIMFKSCYPNSEVGSSIDDEKAIYNSLLPYFASHTEKLFILITPPGETDVTSYILTKELNQWLVNMDTGWLSSYSEKNVAVFDFYCVLSENDSHHTVENDEIVYIYSDDYDGKSPYHNNYDDHPNNIGNQKSSAELLPLLNYFYNRWKNN</sequence>
<dbReference type="InterPro" id="IPR003961">
    <property type="entry name" value="FN3_dom"/>
</dbReference>
<keyword evidence="2" id="KW-1133">Transmembrane helix</keyword>
<dbReference type="SUPFAM" id="SSF49265">
    <property type="entry name" value="Fibronectin type III"/>
    <property type="match status" value="2"/>
</dbReference>
<feature type="domain" description="Fibronectin type-III" evidence="3">
    <location>
        <begin position="80"/>
        <end position="169"/>
    </location>
</feature>
<keyword evidence="5" id="KW-1185">Reference proteome</keyword>
<dbReference type="Pfam" id="PF00041">
    <property type="entry name" value="fn3"/>
    <property type="match status" value="3"/>
</dbReference>
<dbReference type="Gene3D" id="2.60.40.10">
    <property type="entry name" value="Immunoglobulins"/>
    <property type="match status" value="3"/>
</dbReference>
<keyword evidence="2" id="KW-0812">Transmembrane</keyword>
<feature type="transmembrane region" description="Helical" evidence="2">
    <location>
        <begin position="44"/>
        <end position="63"/>
    </location>
</feature>
<dbReference type="PANTHER" id="PTHR13817:SF166">
    <property type="entry name" value="NEURONAL IGCAM-RELATED"/>
    <property type="match status" value="1"/>
</dbReference>
<dbReference type="Proteomes" id="UP000587760">
    <property type="component" value="Unassembled WGS sequence"/>
</dbReference>
<evidence type="ECO:0000259" key="3">
    <source>
        <dbReference type="PROSITE" id="PS50853"/>
    </source>
</evidence>
<dbReference type="SMART" id="SM00060">
    <property type="entry name" value="FN3"/>
    <property type="match status" value="3"/>
</dbReference>
<feature type="domain" description="Fibronectin type-III" evidence="3">
    <location>
        <begin position="272"/>
        <end position="361"/>
    </location>
</feature>
<keyword evidence="2" id="KW-0472">Membrane</keyword>
<dbReference type="PROSITE" id="PS50853">
    <property type="entry name" value="FN3"/>
    <property type="match status" value="3"/>
</dbReference>
<dbReference type="PANTHER" id="PTHR13817">
    <property type="entry name" value="TITIN"/>
    <property type="match status" value="1"/>
</dbReference>
<evidence type="ECO:0000256" key="2">
    <source>
        <dbReference type="SAM" id="Phobius"/>
    </source>
</evidence>
<accession>A0A841R8I1</accession>
<evidence type="ECO:0000256" key="1">
    <source>
        <dbReference type="ARBA" id="ARBA00022737"/>
    </source>
</evidence>
<keyword evidence="1" id="KW-0677">Repeat</keyword>
<dbReference type="InterPro" id="IPR050964">
    <property type="entry name" value="Striated_Muscle_Regulatory"/>
</dbReference>
<dbReference type="InterPro" id="IPR036116">
    <property type="entry name" value="FN3_sf"/>
</dbReference>
<dbReference type="CDD" id="cd00063">
    <property type="entry name" value="FN3"/>
    <property type="match status" value="3"/>
</dbReference>
<evidence type="ECO:0000313" key="4">
    <source>
        <dbReference type="EMBL" id="MBB6479269.1"/>
    </source>
</evidence>
<dbReference type="AlphaFoldDB" id="A0A841R8I1"/>
<protein>
    <recommendedName>
        <fullName evidence="3">Fibronectin type-III domain-containing protein</fullName>
    </recommendedName>
</protein>
<proteinExistence type="predicted"/>
<comment type="caution">
    <text evidence="4">The sequence shown here is derived from an EMBL/GenBank/DDBJ whole genome shotgun (WGS) entry which is preliminary data.</text>
</comment>
<dbReference type="InterPro" id="IPR013783">
    <property type="entry name" value="Ig-like_fold"/>
</dbReference>
<name>A0A841R8I1_9SPIO</name>
<feature type="domain" description="Fibronectin type-III" evidence="3">
    <location>
        <begin position="176"/>
        <end position="265"/>
    </location>
</feature>